<evidence type="ECO:0000313" key="3">
    <source>
        <dbReference type="Proteomes" id="UP001239445"/>
    </source>
</evidence>
<reference evidence="2" key="1">
    <citation type="submission" date="2023-06" db="EMBL/GenBank/DDBJ databases">
        <title>Genome-scale phylogeny and comparative genomics of the fungal order Sordariales.</title>
        <authorList>
            <consortium name="Lawrence Berkeley National Laboratory"/>
            <person name="Hensen N."/>
            <person name="Bonometti L."/>
            <person name="Westerberg I."/>
            <person name="Brannstrom I.O."/>
            <person name="Guillou S."/>
            <person name="Cros-Aarteil S."/>
            <person name="Calhoun S."/>
            <person name="Haridas S."/>
            <person name="Kuo A."/>
            <person name="Mondo S."/>
            <person name="Pangilinan J."/>
            <person name="Riley R."/>
            <person name="Labutti K."/>
            <person name="Andreopoulos B."/>
            <person name="Lipzen A."/>
            <person name="Chen C."/>
            <person name="Yanf M."/>
            <person name="Daum C."/>
            <person name="Ng V."/>
            <person name="Clum A."/>
            <person name="Steindorff A."/>
            <person name="Ohm R."/>
            <person name="Martin F."/>
            <person name="Silar P."/>
            <person name="Natvig D."/>
            <person name="Lalanne C."/>
            <person name="Gautier V."/>
            <person name="Ament-Velasquez S.L."/>
            <person name="Kruys A."/>
            <person name="Hutchinson M.I."/>
            <person name="Powell A.J."/>
            <person name="Barry K."/>
            <person name="Miller A.N."/>
            <person name="Grigoriev I.V."/>
            <person name="Debuchy R."/>
            <person name="Gladieux P."/>
            <person name="Thoren M.H."/>
            <person name="Johannesson H."/>
        </authorList>
    </citation>
    <scope>NUCLEOTIDE SEQUENCE</scope>
    <source>
        <strain evidence="2">PSN4</strain>
    </source>
</reference>
<feature type="signal peptide" evidence="1">
    <location>
        <begin position="1"/>
        <end position="18"/>
    </location>
</feature>
<sequence length="142" mass="14477">MHFLGVFFSTLAVLGANAAPTPAVESRDTTGVIRLCVDFDAGGACADVTIPSGAISTSSITEGFSAFEVDTGTLCTELGGCPSSAMIVTPGLTCDLSDSFSSFVGCGAIIGTGHEIEIDSTDGFVNFNGPLNDNLRCIQCHT</sequence>
<keyword evidence="1" id="KW-0732">Signal</keyword>
<accession>A0AAJ0BIT1</accession>
<name>A0AAJ0BIT1_9PEZI</name>
<evidence type="ECO:0000256" key="1">
    <source>
        <dbReference type="SAM" id="SignalP"/>
    </source>
</evidence>
<gene>
    <name evidence="2" type="ORF">QBC47DRAFT_356948</name>
</gene>
<keyword evidence="3" id="KW-1185">Reference proteome</keyword>
<protein>
    <submittedName>
        <fullName evidence="2">Uncharacterized protein</fullName>
    </submittedName>
</protein>
<comment type="caution">
    <text evidence="2">The sequence shown here is derived from an EMBL/GenBank/DDBJ whole genome shotgun (WGS) entry which is preliminary data.</text>
</comment>
<organism evidence="2 3">
    <name type="scientific">Echria macrotheca</name>
    <dbReference type="NCBI Taxonomy" id="438768"/>
    <lineage>
        <taxon>Eukaryota</taxon>
        <taxon>Fungi</taxon>
        <taxon>Dikarya</taxon>
        <taxon>Ascomycota</taxon>
        <taxon>Pezizomycotina</taxon>
        <taxon>Sordariomycetes</taxon>
        <taxon>Sordariomycetidae</taxon>
        <taxon>Sordariales</taxon>
        <taxon>Schizotheciaceae</taxon>
        <taxon>Echria</taxon>
    </lineage>
</organism>
<dbReference type="EMBL" id="MU839828">
    <property type="protein sequence ID" value="KAK1759050.1"/>
    <property type="molecule type" value="Genomic_DNA"/>
</dbReference>
<proteinExistence type="predicted"/>
<evidence type="ECO:0000313" key="2">
    <source>
        <dbReference type="EMBL" id="KAK1759050.1"/>
    </source>
</evidence>
<feature type="chain" id="PRO_5042578906" evidence="1">
    <location>
        <begin position="19"/>
        <end position="142"/>
    </location>
</feature>
<dbReference type="AlphaFoldDB" id="A0AAJ0BIT1"/>
<dbReference type="Proteomes" id="UP001239445">
    <property type="component" value="Unassembled WGS sequence"/>
</dbReference>